<comment type="caution">
    <text evidence="1">The sequence shown here is derived from an EMBL/GenBank/DDBJ whole genome shotgun (WGS) entry which is preliminary data.</text>
</comment>
<gene>
    <name evidence="1" type="ORF">RHMOL_Rhmol07G0056000</name>
</gene>
<dbReference type="EMBL" id="CM046394">
    <property type="protein sequence ID" value="KAI8545649.1"/>
    <property type="molecule type" value="Genomic_DNA"/>
</dbReference>
<keyword evidence="2" id="KW-1185">Reference proteome</keyword>
<proteinExistence type="predicted"/>
<evidence type="ECO:0000313" key="1">
    <source>
        <dbReference type="EMBL" id="KAI8545649.1"/>
    </source>
</evidence>
<dbReference type="Proteomes" id="UP001062846">
    <property type="component" value="Chromosome 7"/>
</dbReference>
<sequence length="263" mass="30280">MPEDGEGKGSWCPLPVLLLWTIKDKLDIFDNVRFAAVCRDWWSVSVSDRKRLQSVGDGLPWNCQPSSDFRGSSWEFISVTRERDEVWTEHPYLGQRTVFNGCSNLVTIGRHVYCYNGGGLWGQFGRMIIYNMDTDLWKELPGSGVGLSYIAEHDGEIVKMVREVREGNYFSYKVFKYNDAHTAWERLNNDAVRDTSWYLCDPRNCLFSAKEQGLKVYDLYPCRCTPGFTCRDAVDVHDLLAGTRQTLHLPYQVQIYGTWVDIG</sequence>
<name>A0ACC0MYJ3_RHOML</name>
<organism evidence="1 2">
    <name type="scientific">Rhododendron molle</name>
    <name type="common">Chinese azalea</name>
    <name type="synonym">Azalea mollis</name>
    <dbReference type="NCBI Taxonomy" id="49168"/>
    <lineage>
        <taxon>Eukaryota</taxon>
        <taxon>Viridiplantae</taxon>
        <taxon>Streptophyta</taxon>
        <taxon>Embryophyta</taxon>
        <taxon>Tracheophyta</taxon>
        <taxon>Spermatophyta</taxon>
        <taxon>Magnoliopsida</taxon>
        <taxon>eudicotyledons</taxon>
        <taxon>Gunneridae</taxon>
        <taxon>Pentapetalae</taxon>
        <taxon>asterids</taxon>
        <taxon>Ericales</taxon>
        <taxon>Ericaceae</taxon>
        <taxon>Ericoideae</taxon>
        <taxon>Rhodoreae</taxon>
        <taxon>Rhododendron</taxon>
    </lineage>
</organism>
<protein>
    <submittedName>
        <fullName evidence="1">Uncharacterized protein</fullName>
    </submittedName>
</protein>
<reference evidence="1" key="1">
    <citation type="submission" date="2022-02" db="EMBL/GenBank/DDBJ databases">
        <title>Plant Genome Project.</title>
        <authorList>
            <person name="Zhang R.-G."/>
        </authorList>
    </citation>
    <scope>NUCLEOTIDE SEQUENCE</scope>
    <source>
        <strain evidence="1">AT1</strain>
    </source>
</reference>
<evidence type="ECO:0000313" key="2">
    <source>
        <dbReference type="Proteomes" id="UP001062846"/>
    </source>
</evidence>
<accession>A0ACC0MYJ3</accession>